<gene>
    <name evidence="2" type="ORF">N0V83_006237</name>
</gene>
<dbReference type="AlphaFoldDB" id="A0A9W8Y6B4"/>
<comment type="caution">
    <text evidence="2">The sequence shown here is derived from an EMBL/GenBank/DDBJ whole genome shotgun (WGS) entry which is preliminary data.</text>
</comment>
<accession>A0A9W8Y6B4</accession>
<feature type="region of interest" description="Disordered" evidence="1">
    <location>
        <begin position="329"/>
        <end position="448"/>
    </location>
</feature>
<evidence type="ECO:0000256" key="1">
    <source>
        <dbReference type="SAM" id="MobiDB-lite"/>
    </source>
</evidence>
<name>A0A9W8Y6B4_9PLEO</name>
<feature type="region of interest" description="Disordered" evidence="1">
    <location>
        <begin position="11"/>
        <end position="70"/>
    </location>
</feature>
<reference evidence="2" key="1">
    <citation type="submission" date="2022-10" db="EMBL/GenBank/DDBJ databases">
        <title>Tapping the CABI collections for fungal endophytes: first genome assemblies for Collariella, Neodidymelliopsis, Ascochyta clinopodiicola, Didymella pomorum, Didymosphaeria variabile, Neocosmospora piperis and Neocucurbitaria cava.</title>
        <authorList>
            <person name="Hill R."/>
        </authorList>
    </citation>
    <scope>NUCLEOTIDE SEQUENCE</scope>
    <source>
        <strain evidence="2">IMI 356814</strain>
    </source>
</reference>
<dbReference type="EMBL" id="JAPEUY010000010">
    <property type="protein sequence ID" value="KAJ4369153.1"/>
    <property type="molecule type" value="Genomic_DNA"/>
</dbReference>
<sequence length="448" mass="51571">MFVPRALRLKGVREPQRPKAAKAAAPSLTDKVESSTKDAVVEVIDRTTTTSSASQQENANHNPKERGSRFTITPVTPEYLAQLSAGVQLIFTDYALEEESRWKWLQTYYRTVDGKDGFIHFSAILDHPNISSMKPEATQPYLQQALQRYPSKILEISQNGYNVRRVPSSYPPAFLPKNSFAEVDDDGVSFWDQRTIYIEPHLRNLCQTPAKAAYWLQEHGQLRSKWLPIQAVHMLCCAFVVLSGSVMHEGTWTKWRAAEKPENWKIMTKVEHTKRTAEYLAMLAKNTAPRGMQKEWIDYGRMPRIARPVAWPRKTELLYIEYLEDPEEPKAKRKHKKKKKKHAKKVIGENATDPGEDKEEEKEENDEDKDDEDEDEVLEEPKEPKEPKAKRKHQKKKKKKKRTKSKKVIGENAINAGEDEEGAEEDGEGINDEDGEDDEPSRKRKRHA</sequence>
<evidence type="ECO:0000313" key="3">
    <source>
        <dbReference type="Proteomes" id="UP001140560"/>
    </source>
</evidence>
<evidence type="ECO:0000313" key="2">
    <source>
        <dbReference type="EMBL" id="KAJ4369153.1"/>
    </source>
</evidence>
<organism evidence="2 3">
    <name type="scientific">Neocucurbitaria cava</name>
    <dbReference type="NCBI Taxonomy" id="798079"/>
    <lineage>
        <taxon>Eukaryota</taxon>
        <taxon>Fungi</taxon>
        <taxon>Dikarya</taxon>
        <taxon>Ascomycota</taxon>
        <taxon>Pezizomycotina</taxon>
        <taxon>Dothideomycetes</taxon>
        <taxon>Pleosporomycetidae</taxon>
        <taxon>Pleosporales</taxon>
        <taxon>Pleosporineae</taxon>
        <taxon>Cucurbitariaceae</taxon>
        <taxon>Neocucurbitaria</taxon>
    </lineage>
</organism>
<feature type="compositionally biased region" description="Basic residues" evidence="1">
    <location>
        <begin position="388"/>
        <end position="407"/>
    </location>
</feature>
<feature type="compositionally biased region" description="Basic and acidic residues" evidence="1">
    <location>
        <begin position="30"/>
        <end position="45"/>
    </location>
</feature>
<feature type="compositionally biased region" description="Acidic residues" evidence="1">
    <location>
        <begin position="354"/>
        <end position="378"/>
    </location>
</feature>
<keyword evidence="3" id="KW-1185">Reference proteome</keyword>
<protein>
    <submittedName>
        <fullName evidence="2">Uncharacterized protein</fullName>
    </submittedName>
</protein>
<feature type="compositionally biased region" description="Polar residues" evidence="1">
    <location>
        <begin position="46"/>
        <end position="61"/>
    </location>
</feature>
<proteinExistence type="predicted"/>
<dbReference type="Proteomes" id="UP001140560">
    <property type="component" value="Unassembled WGS sequence"/>
</dbReference>
<feature type="compositionally biased region" description="Basic residues" evidence="1">
    <location>
        <begin position="331"/>
        <end position="345"/>
    </location>
</feature>
<dbReference type="OrthoDB" id="439993at2759"/>
<feature type="compositionally biased region" description="Acidic residues" evidence="1">
    <location>
        <begin position="417"/>
        <end position="439"/>
    </location>
</feature>